<feature type="domain" description="TonB-dependent receptor-like beta-barrel" evidence="13">
    <location>
        <begin position="301"/>
        <end position="771"/>
    </location>
</feature>
<dbReference type="OrthoDB" id="9764669at2"/>
<dbReference type="Gene3D" id="2.40.170.20">
    <property type="entry name" value="TonB-dependent receptor, beta-barrel domain"/>
    <property type="match status" value="1"/>
</dbReference>
<keyword evidence="4 10" id="KW-0812">Transmembrane</keyword>
<dbReference type="PANTHER" id="PTHR30069">
    <property type="entry name" value="TONB-DEPENDENT OUTER MEMBRANE RECEPTOR"/>
    <property type="match status" value="1"/>
</dbReference>
<dbReference type="InterPro" id="IPR036942">
    <property type="entry name" value="Beta-barrel_TonB_sf"/>
</dbReference>
<evidence type="ECO:0000256" key="4">
    <source>
        <dbReference type="ARBA" id="ARBA00022692"/>
    </source>
</evidence>
<dbReference type="InterPro" id="IPR039426">
    <property type="entry name" value="TonB-dep_rcpt-like"/>
</dbReference>
<evidence type="ECO:0000256" key="1">
    <source>
        <dbReference type="ARBA" id="ARBA00004571"/>
    </source>
</evidence>
<dbReference type="RefSeq" id="WP_060935952.1">
    <property type="nucleotide sequence ID" value="NZ_KQ960463.1"/>
</dbReference>
<feature type="signal peptide" evidence="12">
    <location>
        <begin position="1"/>
        <end position="24"/>
    </location>
</feature>
<feature type="chain" id="PRO_5007461933" evidence="12">
    <location>
        <begin position="25"/>
        <end position="823"/>
    </location>
</feature>
<keyword evidence="8 15" id="KW-0675">Receptor</keyword>
<dbReference type="EMBL" id="LSDK01000130">
    <property type="protein sequence ID" value="KXB73936.1"/>
    <property type="molecule type" value="Genomic_DNA"/>
</dbReference>
<keyword evidence="2 10" id="KW-0813">Transport</keyword>
<keyword evidence="3 10" id="KW-1134">Transmembrane beta strand</keyword>
<comment type="similarity">
    <text evidence="10 11">Belongs to the TonB-dependent receptor family.</text>
</comment>
<organism evidence="15 16">
    <name type="scientific">Porphyromonas somerae</name>
    <dbReference type="NCBI Taxonomy" id="322095"/>
    <lineage>
        <taxon>Bacteria</taxon>
        <taxon>Pseudomonadati</taxon>
        <taxon>Bacteroidota</taxon>
        <taxon>Bacteroidia</taxon>
        <taxon>Bacteroidales</taxon>
        <taxon>Porphyromonadaceae</taxon>
        <taxon>Porphyromonas</taxon>
    </lineage>
</organism>
<comment type="subcellular location">
    <subcellularLocation>
        <location evidence="1 10">Cell outer membrane</location>
        <topology evidence="1 10">Multi-pass membrane protein</topology>
    </subcellularLocation>
</comment>
<dbReference type="Gene3D" id="2.170.130.10">
    <property type="entry name" value="TonB-dependent receptor, plug domain"/>
    <property type="match status" value="1"/>
</dbReference>
<evidence type="ECO:0000256" key="10">
    <source>
        <dbReference type="PROSITE-ProRule" id="PRU01360"/>
    </source>
</evidence>
<accession>A0A134B1X0</accession>
<evidence type="ECO:0000313" key="15">
    <source>
        <dbReference type="EMBL" id="KXB73936.1"/>
    </source>
</evidence>
<dbReference type="AlphaFoldDB" id="A0A134B1X0"/>
<evidence type="ECO:0000256" key="11">
    <source>
        <dbReference type="RuleBase" id="RU003357"/>
    </source>
</evidence>
<protein>
    <submittedName>
        <fullName evidence="15">TonB-dependent hemoglobin/transferrin/lactoferrin receptor family protein</fullName>
    </submittedName>
</protein>
<sequence length="823" mass="94605">MKTRYTLLPSILSLSLLATLPTLAQQQEPAKSKTDTTVRRTYVIKEVNVKDKKREKKVQKKEIGREVVSDRDISRQFILSTKDFVRYMPGVGISESVSRYGNKGFAIRGVDENRVSISVDGLPQAETETNVVFSSYGLINSARPQFETEFIKKVEIKKGASSFEHGTGALGGAVNFETKEAQTMIEPGRIYGIQGKIGGDNMAKGRIYSLGGAVVYKGIEALALYAERTGHEVRNFGTGELRRSIFATRPDPMEYRQQSFLGKIAYRHGDHKLTASYYSQNKVTDSEVWSMEPAYVLTSQHEPYYYGHDQVLTRRYDVNYRFTPLESSWLNQLNIYVNGQQSFLDADTRSSIYRPEISNFRPNYLPAGTRRLLKGMSFYDQAIALKATSKPQDFGALGYHFFTLHASYLHHHTADKNVDISRPLNTYREGVRYKGQFYRFGEELPQSSYIYSFQRPADRDNLSVALSDKIQLGRLKLDLGIRYDLFSSRTRDWQGDNDFNYLGYLIGNLKTAGMDFDKASIQEWGFTPMAIISYDFNPYLSVGYKFSTGYRVPTSQERFFQYVSLSPAFFVLSNPKLRRELSFNHEWHIGTADPKYFAYDLSFYYNTYKDYIEPLYGVQKVFLDGQNRDVAYSINENKKNARLWGIDFSTSLFLEELLPQLKRAGQFMLTGSLNYSEGRFSDGTSMLAIQPLKAVLGLDYDLPKERAGISLRANFLKAKDVDQTRFVKSFYGDEQISQFPYYFFQNAVTVDLFAYVKLAKHFTLRASIMNLTDTRYWLWDDLRQIISPVMLVQHSDFFRGGLESVIRFSQPRRYANLSLEFKL</sequence>
<dbReference type="PROSITE" id="PS52016">
    <property type="entry name" value="TONB_DEPENDENT_REC_3"/>
    <property type="match status" value="1"/>
</dbReference>
<evidence type="ECO:0000256" key="2">
    <source>
        <dbReference type="ARBA" id="ARBA00022448"/>
    </source>
</evidence>
<feature type="domain" description="TonB-dependent receptor plug" evidence="14">
    <location>
        <begin position="64"/>
        <end position="173"/>
    </location>
</feature>
<dbReference type="Proteomes" id="UP000070224">
    <property type="component" value="Unassembled WGS sequence"/>
</dbReference>
<dbReference type="GO" id="GO:0009279">
    <property type="term" value="C:cell outer membrane"/>
    <property type="evidence" value="ECO:0007669"/>
    <property type="project" value="UniProtKB-SubCell"/>
</dbReference>
<dbReference type="InterPro" id="IPR012910">
    <property type="entry name" value="Plug_dom"/>
</dbReference>
<keyword evidence="5 12" id="KW-0732">Signal</keyword>
<dbReference type="InterPro" id="IPR037066">
    <property type="entry name" value="Plug_dom_sf"/>
</dbReference>
<dbReference type="PANTHER" id="PTHR30069:SF29">
    <property type="entry name" value="HEMOGLOBIN AND HEMOGLOBIN-HAPTOGLOBIN-BINDING PROTEIN 1-RELATED"/>
    <property type="match status" value="1"/>
</dbReference>
<keyword evidence="9 10" id="KW-0998">Cell outer membrane</keyword>
<keyword evidence="16" id="KW-1185">Reference proteome</keyword>
<dbReference type="GO" id="GO:0044718">
    <property type="term" value="P:siderophore transmembrane transport"/>
    <property type="evidence" value="ECO:0007669"/>
    <property type="project" value="TreeGrafter"/>
</dbReference>
<dbReference type="GO" id="GO:0015344">
    <property type="term" value="F:siderophore uptake transmembrane transporter activity"/>
    <property type="evidence" value="ECO:0007669"/>
    <property type="project" value="TreeGrafter"/>
</dbReference>
<dbReference type="Pfam" id="PF07715">
    <property type="entry name" value="Plug"/>
    <property type="match status" value="1"/>
</dbReference>
<dbReference type="CDD" id="cd01347">
    <property type="entry name" value="ligand_gated_channel"/>
    <property type="match status" value="1"/>
</dbReference>
<comment type="caution">
    <text evidence="15">The sequence shown here is derived from an EMBL/GenBank/DDBJ whole genome shotgun (WGS) entry which is preliminary data.</text>
</comment>
<evidence type="ECO:0000259" key="13">
    <source>
        <dbReference type="Pfam" id="PF00593"/>
    </source>
</evidence>
<evidence type="ECO:0000256" key="6">
    <source>
        <dbReference type="ARBA" id="ARBA00023077"/>
    </source>
</evidence>
<gene>
    <name evidence="15" type="ORF">HMPREF3185_01874</name>
</gene>
<evidence type="ECO:0000313" key="16">
    <source>
        <dbReference type="Proteomes" id="UP000070224"/>
    </source>
</evidence>
<dbReference type="PATRIC" id="fig|322095.3.peg.1849"/>
<keyword evidence="7 10" id="KW-0472">Membrane</keyword>
<dbReference type="SUPFAM" id="SSF56935">
    <property type="entry name" value="Porins"/>
    <property type="match status" value="1"/>
</dbReference>
<evidence type="ECO:0000256" key="8">
    <source>
        <dbReference type="ARBA" id="ARBA00023170"/>
    </source>
</evidence>
<keyword evidence="6 11" id="KW-0798">TonB box</keyword>
<evidence type="ECO:0000256" key="3">
    <source>
        <dbReference type="ARBA" id="ARBA00022452"/>
    </source>
</evidence>
<evidence type="ECO:0000256" key="7">
    <source>
        <dbReference type="ARBA" id="ARBA00023136"/>
    </source>
</evidence>
<reference evidence="16" key="1">
    <citation type="submission" date="2016-01" db="EMBL/GenBank/DDBJ databases">
        <authorList>
            <person name="Mitreva M."/>
            <person name="Pepin K.H."/>
            <person name="Mihindukulasuriya K.A."/>
            <person name="Fulton R."/>
            <person name="Fronick C."/>
            <person name="O'Laughlin M."/>
            <person name="Miner T."/>
            <person name="Herter B."/>
            <person name="Rosa B.A."/>
            <person name="Cordes M."/>
            <person name="Tomlinson C."/>
            <person name="Wollam A."/>
            <person name="Palsikar V.B."/>
            <person name="Mardis E.R."/>
            <person name="Wilson R.K."/>
        </authorList>
    </citation>
    <scope>NUCLEOTIDE SEQUENCE [LARGE SCALE GENOMIC DNA]</scope>
    <source>
        <strain evidence="16">KA00683</strain>
    </source>
</reference>
<dbReference type="Pfam" id="PF00593">
    <property type="entry name" value="TonB_dep_Rec_b-barrel"/>
    <property type="match status" value="1"/>
</dbReference>
<name>A0A134B1X0_9PORP</name>
<evidence type="ECO:0000256" key="5">
    <source>
        <dbReference type="ARBA" id="ARBA00022729"/>
    </source>
</evidence>
<dbReference type="InterPro" id="IPR010949">
    <property type="entry name" value="TonB_Hb/transfer/lactofer_rcpt"/>
</dbReference>
<evidence type="ECO:0000259" key="14">
    <source>
        <dbReference type="Pfam" id="PF07715"/>
    </source>
</evidence>
<dbReference type="STRING" id="322095.HMPREF3185_01874"/>
<proteinExistence type="inferred from homology"/>
<dbReference type="NCBIfam" id="TIGR01786">
    <property type="entry name" value="TonB-hemlactrns"/>
    <property type="match status" value="1"/>
</dbReference>
<dbReference type="InterPro" id="IPR000531">
    <property type="entry name" value="Beta-barrel_TonB"/>
</dbReference>
<evidence type="ECO:0000256" key="12">
    <source>
        <dbReference type="SAM" id="SignalP"/>
    </source>
</evidence>
<evidence type="ECO:0000256" key="9">
    <source>
        <dbReference type="ARBA" id="ARBA00023237"/>
    </source>
</evidence>